<gene>
    <name evidence="2" type="ORF">SUNI508_03479</name>
</gene>
<feature type="compositionally biased region" description="Basic residues" evidence="1">
    <location>
        <begin position="146"/>
        <end position="155"/>
    </location>
</feature>
<organism evidence="2 3">
    <name type="scientific">Seiridium unicorne</name>
    <dbReference type="NCBI Taxonomy" id="138068"/>
    <lineage>
        <taxon>Eukaryota</taxon>
        <taxon>Fungi</taxon>
        <taxon>Dikarya</taxon>
        <taxon>Ascomycota</taxon>
        <taxon>Pezizomycotina</taxon>
        <taxon>Sordariomycetes</taxon>
        <taxon>Xylariomycetidae</taxon>
        <taxon>Amphisphaeriales</taxon>
        <taxon>Sporocadaceae</taxon>
        <taxon>Seiridium</taxon>
    </lineage>
</organism>
<dbReference type="EMBL" id="JARVKF010000035">
    <property type="protein sequence ID" value="KAK9424603.1"/>
    <property type="molecule type" value="Genomic_DNA"/>
</dbReference>
<comment type="caution">
    <text evidence="2">The sequence shown here is derived from an EMBL/GenBank/DDBJ whole genome shotgun (WGS) entry which is preliminary data.</text>
</comment>
<feature type="compositionally biased region" description="Basic and acidic residues" evidence="1">
    <location>
        <begin position="156"/>
        <end position="167"/>
    </location>
</feature>
<feature type="region of interest" description="Disordered" evidence="1">
    <location>
        <begin position="22"/>
        <end position="182"/>
    </location>
</feature>
<proteinExistence type="predicted"/>
<reference evidence="2 3" key="1">
    <citation type="journal article" date="2024" name="J. Plant Pathol.">
        <title>Sequence and assembly of the genome of Seiridium unicorne, isolate CBS 538.82, causal agent of cypress canker disease.</title>
        <authorList>
            <person name="Scali E."/>
            <person name="Rocca G.D."/>
            <person name="Danti R."/>
            <person name="Garbelotto M."/>
            <person name="Barberini S."/>
            <person name="Baroncelli R."/>
            <person name="Emiliani G."/>
        </authorList>
    </citation>
    <scope>NUCLEOTIDE SEQUENCE [LARGE SCALE GENOMIC DNA]</scope>
    <source>
        <strain evidence="2 3">BM-138-508</strain>
    </source>
</reference>
<feature type="compositionally biased region" description="Polar residues" evidence="1">
    <location>
        <begin position="86"/>
        <end position="96"/>
    </location>
</feature>
<dbReference type="Proteomes" id="UP001408356">
    <property type="component" value="Unassembled WGS sequence"/>
</dbReference>
<evidence type="ECO:0000313" key="3">
    <source>
        <dbReference type="Proteomes" id="UP001408356"/>
    </source>
</evidence>
<evidence type="ECO:0000313" key="2">
    <source>
        <dbReference type="EMBL" id="KAK9424603.1"/>
    </source>
</evidence>
<accession>A0ABR2VDB1</accession>
<evidence type="ECO:0000256" key="1">
    <source>
        <dbReference type="SAM" id="MobiDB-lite"/>
    </source>
</evidence>
<name>A0ABR2VDB1_9PEZI</name>
<sequence length="182" mass="19446">MAESASGFDPAKEFPNIVWNFDNLAEPAAPTGTEPGANADAGAEEEEHDQGLITAPPTPLTPAKEVVSVPKSAARNTSPVKAKSTPAKQSAPTTGSGRKHLKASKPTPKMNLKEEATKNVLPLASAEEKIKARITKNQARKEAKREKRRQKRKEVRSKGGEEIKEGSNQDAEAGIVSESKND</sequence>
<protein>
    <submittedName>
        <fullName evidence="2">BZIP domain-containing protein</fullName>
    </submittedName>
</protein>
<keyword evidence="3" id="KW-1185">Reference proteome</keyword>